<protein>
    <submittedName>
        <fullName evidence="4">Sugar diacid utilization regulator</fullName>
    </submittedName>
</protein>
<dbReference type="Pfam" id="PF17853">
    <property type="entry name" value="GGDEF_2"/>
    <property type="match status" value="1"/>
</dbReference>
<sequence length="426" mass="50156">MSELNEVLKLQDKYHDILIKDAGLRTLCDLLTEEINNSVFIFDKFKENVLYLARELRDKDSDFYSYLDQKEFEKKEVVKNKYDIDLERVVYKWKIEEVEELQIKLESEEETFGYLVILEENKLQEQDFLAIRQAVYALTLKLHQNNLIQNLARKCSNELIEDLLQGKIKDKNEIIKRGELAGWDLTVPYQMFIISFKSDATLTKENGERSLYKYELEEKVIHSLHRIIRTTLSTKYITFSYDDDILLLIHYQEQSDEIKSDIKNISEQLSNKFNQLKFSIGAGCFIEDCSQISKSYQQGLYTLDFLAATNQEQRVFFYKELGVLRLLWQLDKEQLADFVDEFLADLLDYDQNNNTNWIETLGVYLKTGGSIQQSANLLPIHPNTMRYRINRIQEILGVDLHDFEVRSNLAIAYKINKFITRIGEGE</sequence>
<proteinExistence type="inferred from homology"/>
<evidence type="ECO:0000313" key="4">
    <source>
        <dbReference type="EMBL" id="MBM7556415.1"/>
    </source>
</evidence>
<evidence type="ECO:0000313" key="5">
    <source>
        <dbReference type="Proteomes" id="UP000774000"/>
    </source>
</evidence>
<comment type="similarity">
    <text evidence="1">Belongs to the CdaR family.</text>
</comment>
<gene>
    <name evidence="4" type="ORF">JOC47_001258</name>
</gene>
<accession>A0A939BMG3</accession>
<name>A0A939BMG3_9FIRM</name>
<comment type="caution">
    <text evidence="4">The sequence shown here is derived from an EMBL/GenBank/DDBJ whole genome shotgun (WGS) entry which is preliminary data.</text>
</comment>
<dbReference type="InterPro" id="IPR051448">
    <property type="entry name" value="CdaR-like_regulators"/>
</dbReference>
<organism evidence="4 5">
    <name type="scientific">Halanaerobacter jeridensis</name>
    <dbReference type="NCBI Taxonomy" id="706427"/>
    <lineage>
        <taxon>Bacteria</taxon>
        <taxon>Bacillati</taxon>
        <taxon>Bacillota</taxon>
        <taxon>Clostridia</taxon>
        <taxon>Halanaerobiales</taxon>
        <taxon>Halobacteroidaceae</taxon>
        <taxon>Halanaerobacter</taxon>
    </lineage>
</organism>
<dbReference type="Gene3D" id="1.10.10.2840">
    <property type="entry name" value="PucR C-terminal helix-turn-helix domain"/>
    <property type="match status" value="1"/>
</dbReference>
<dbReference type="Pfam" id="PF13556">
    <property type="entry name" value="HTH_30"/>
    <property type="match status" value="1"/>
</dbReference>
<dbReference type="Proteomes" id="UP000774000">
    <property type="component" value="Unassembled WGS sequence"/>
</dbReference>
<dbReference type="AlphaFoldDB" id="A0A939BMG3"/>
<evidence type="ECO:0000259" key="2">
    <source>
        <dbReference type="Pfam" id="PF13556"/>
    </source>
</evidence>
<dbReference type="PANTHER" id="PTHR33744">
    <property type="entry name" value="CARBOHYDRATE DIACID REGULATOR"/>
    <property type="match status" value="1"/>
</dbReference>
<reference evidence="4" key="1">
    <citation type="submission" date="2021-01" db="EMBL/GenBank/DDBJ databases">
        <title>Genomic Encyclopedia of Type Strains, Phase IV (KMG-IV): sequencing the most valuable type-strain genomes for metagenomic binning, comparative biology and taxonomic classification.</title>
        <authorList>
            <person name="Goeker M."/>
        </authorList>
    </citation>
    <scope>NUCLEOTIDE SEQUENCE</scope>
    <source>
        <strain evidence="4">DSM 23230</strain>
    </source>
</reference>
<dbReference type="PANTHER" id="PTHR33744:SF1">
    <property type="entry name" value="DNA-BINDING TRANSCRIPTIONAL ACTIVATOR ADER"/>
    <property type="match status" value="1"/>
</dbReference>
<dbReference type="InterPro" id="IPR042070">
    <property type="entry name" value="PucR_C-HTH_sf"/>
</dbReference>
<dbReference type="InterPro" id="IPR025736">
    <property type="entry name" value="PucR_C-HTH_dom"/>
</dbReference>
<evidence type="ECO:0000259" key="3">
    <source>
        <dbReference type="Pfam" id="PF17853"/>
    </source>
</evidence>
<dbReference type="RefSeq" id="WP_204701192.1">
    <property type="nucleotide sequence ID" value="NZ_JAFBDQ010000005.1"/>
</dbReference>
<dbReference type="InterPro" id="IPR041522">
    <property type="entry name" value="CdaR_GGDEF"/>
</dbReference>
<dbReference type="EMBL" id="JAFBDQ010000005">
    <property type="protein sequence ID" value="MBM7556415.1"/>
    <property type="molecule type" value="Genomic_DNA"/>
</dbReference>
<keyword evidence="5" id="KW-1185">Reference proteome</keyword>
<feature type="domain" description="PucR C-terminal helix-turn-helix" evidence="2">
    <location>
        <begin position="358"/>
        <end position="415"/>
    </location>
</feature>
<feature type="domain" description="CdaR GGDEF-like" evidence="3">
    <location>
        <begin position="169"/>
        <end position="304"/>
    </location>
</feature>
<evidence type="ECO:0000256" key="1">
    <source>
        <dbReference type="ARBA" id="ARBA00006754"/>
    </source>
</evidence>